<accession>A0A553PN11</accession>
<dbReference type="FunFam" id="1.25.40.420:FF:000001">
    <property type="entry name" value="Kelch-like family member 12"/>
    <property type="match status" value="1"/>
</dbReference>
<feature type="domain" description="BTB" evidence="4">
    <location>
        <begin position="118"/>
        <end position="182"/>
    </location>
</feature>
<reference evidence="5 6" key="1">
    <citation type="journal article" date="2019" name="Sci. Data">
        <title>Hybrid genome assembly and annotation of Danionella translucida.</title>
        <authorList>
            <person name="Kadobianskyi M."/>
            <person name="Schulze L."/>
            <person name="Schuelke M."/>
            <person name="Judkewitz B."/>
        </authorList>
    </citation>
    <scope>NUCLEOTIDE SEQUENCE [LARGE SCALE GENOMIC DNA]</scope>
    <source>
        <strain evidence="5 6">Bolton</strain>
    </source>
</reference>
<proteinExistence type="predicted"/>
<comment type="caution">
    <text evidence="5">The sequence shown here is derived from an EMBL/GenBank/DDBJ whole genome shotgun (WGS) entry which is preliminary data.</text>
</comment>
<keyword evidence="1" id="KW-0880">Kelch repeat</keyword>
<dbReference type="PANTHER" id="PTHR45632">
    <property type="entry name" value="LD33804P"/>
    <property type="match status" value="1"/>
</dbReference>
<feature type="domain" description="BTB" evidence="4">
    <location>
        <begin position="225"/>
        <end position="296"/>
    </location>
</feature>
<dbReference type="SUPFAM" id="SSF117281">
    <property type="entry name" value="Kelch motif"/>
    <property type="match status" value="1"/>
</dbReference>
<dbReference type="InterPro" id="IPR015915">
    <property type="entry name" value="Kelch-typ_b-propeller"/>
</dbReference>
<dbReference type="SUPFAM" id="SSF54695">
    <property type="entry name" value="POZ domain"/>
    <property type="match status" value="2"/>
</dbReference>
<dbReference type="EMBL" id="SRMA01026660">
    <property type="protein sequence ID" value="TRY79059.1"/>
    <property type="molecule type" value="Genomic_DNA"/>
</dbReference>
<evidence type="ECO:0000256" key="3">
    <source>
        <dbReference type="SAM" id="MobiDB-lite"/>
    </source>
</evidence>
<dbReference type="Gene3D" id="1.25.40.420">
    <property type="match status" value="1"/>
</dbReference>
<dbReference type="Gene3D" id="3.30.710.10">
    <property type="entry name" value="Potassium Channel Kv1.1, Chain A"/>
    <property type="match status" value="2"/>
</dbReference>
<dbReference type="InterPro" id="IPR056737">
    <property type="entry name" value="Beta-prop_ATRN-MKLN-like"/>
</dbReference>
<evidence type="ECO:0000259" key="4">
    <source>
        <dbReference type="PROSITE" id="PS50097"/>
    </source>
</evidence>
<dbReference type="Pfam" id="PF00651">
    <property type="entry name" value="BTB"/>
    <property type="match status" value="1"/>
</dbReference>
<keyword evidence="6" id="KW-1185">Reference proteome</keyword>
<sequence length="795" mass="90752">MHSRNNRENLVVDQEESNSENTLGMEHGAKSLPLGWEERWRKEKECRKKMMEEGGVKVEEEKRKLKWIMSYNDSRIGLKEKTLLDNEEEENMHWFHWENHPRDVFHSLEQMKRDNVLTDLILCTEDGTCVQVHALVLAATSSFFLEMFQKEQKSFKLSQGLSGVGLCALVEFAYTGHITSRDNVKEIEAVAASLGAHRLLEILKTGGSQSEDEENGIKTTAEEQMKIGLKIMKDLWEERVSSHRVILAASSDYFRAMFTSGMKESQQDSVSLFSVSTADFGALLQSSYSGSLELGWKSVFEFTCSSMQFQFQPAILLCLQFLQHEMDVQNCLDVASFAEAFRMANLLEQAEEFILTHFQEISTTSKFTDLSCEKLLQFIQSDALSVPTELSVFRAIVRWVEYDPKERIPQAETLMRAVRFPFMTFREFREVRAVNLCMESDGEFEIELYKSALKEFGFGLSDHNVQPRIRYPKLALVLVGGDQLNPDMGQRIPSKQIWFGNSLRSGIGLVKEIEWRLMGELPDQPRFRHGICVLNNQLYVAGGCFFYSKSDVLKSVYRYIPSGDCWEKLHDLLEPRSNFTLIVSKDGLLAIGGDRNINTNLQSVERYSPKTDTWSYACPLDQPLSGHAATTCGGQILISGGFNCKYQCLVSMFLYHPSRGTTYLSEMMHDRALHCMESLRNHVFVAGGVCNLRKYYTDQLSCEIYDLAHDTWMEISPLPIPHVGSASVLLEGSFYLLGGYCQEDYSEARLAHRYDTETQRWFNMGKIPGPVTDTRACLLQLPEHARKPELGEHSR</sequence>
<evidence type="ECO:0000256" key="1">
    <source>
        <dbReference type="ARBA" id="ARBA00022441"/>
    </source>
</evidence>
<dbReference type="AlphaFoldDB" id="A0A553PN11"/>
<gene>
    <name evidence="5" type="ORF">DNTS_033308</name>
</gene>
<organism evidence="5 6">
    <name type="scientific">Danionella cerebrum</name>
    <dbReference type="NCBI Taxonomy" id="2873325"/>
    <lineage>
        <taxon>Eukaryota</taxon>
        <taxon>Metazoa</taxon>
        <taxon>Chordata</taxon>
        <taxon>Craniata</taxon>
        <taxon>Vertebrata</taxon>
        <taxon>Euteleostomi</taxon>
        <taxon>Actinopterygii</taxon>
        <taxon>Neopterygii</taxon>
        <taxon>Teleostei</taxon>
        <taxon>Ostariophysi</taxon>
        <taxon>Cypriniformes</taxon>
        <taxon>Danionidae</taxon>
        <taxon>Danioninae</taxon>
        <taxon>Danionella</taxon>
    </lineage>
</organism>
<evidence type="ECO:0000313" key="5">
    <source>
        <dbReference type="EMBL" id="TRY79059.1"/>
    </source>
</evidence>
<dbReference type="Pfam" id="PF24981">
    <property type="entry name" value="Beta-prop_ATRN-LZTR1"/>
    <property type="match status" value="1"/>
</dbReference>
<dbReference type="Proteomes" id="UP000316079">
    <property type="component" value="Unassembled WGS sequence"/>
</dbReference>
<dbReference type="PROSITE" id="PS50097">
    <property type="entry name" value="BTB"/>
    <property type="match status" value="2"/>
</dbReference>
<dbReference type="SMART" id="SM00875">
    <property type="entry name" value="BACK"/>
    <property type="match status" value="1"/>
</dbReference>
<protein>
    <recommendedName>
        <fullName evidence="4">BTB domain-containing protein</fullName>
    </recommendedName>
</protein>
<dbReference type="SMART" id="SM00225">
    <property type="entry name" value="BTB"/>
    <property type="match status" value="2"/>
</dbReference>
<dbReference type="Pfam" id="PF07707">
    <property type="entry name" value="BACK"/>
    <property type="match status" value="1"/>
</dbReference>
<dbReference type="InterPro" id="IPR011333">
    <property type="entry name" value="SKP1/BTB/POZ_sf"/>
</dbReference>
<evidence type="ECO:0000313" key="6">
    <source>
        <dbReference type="Proteomes" id="UP000316079"/>
    </source>
</evidence>
<feature type="region of interest" description="Disordered" evidence="3">
    <location>
        <begin position="1"/>
        <end position="28"/>
    </location>
</feature>
<dbReference type="STRING" id="623744.A0A553PN11"/>
<evidence type="ECO:0000256" key="2">
    <source>
        <dbReference type="ARBA" id="ARBA00022737"/>
    </source>
</evidence>
<dbReference type="OrthoDB" id="45365at2759"/>
<dbReference type="InterPro" id="IPR000210">
    <property type="entry name" value="BTB/POZ_dom"/>
</dbReference>
<keyword evidence="2" id="KW-0677">Repeat</keyword>
<dbReference type="PANTHER" id="PTHR45632:SF14">
    <property type="entry name" value="KELCH-LIKE PROTEIN 33"/>
    <property type="match status" value="1"/>
</dbReference>
<dbReference type="Pfam" id="PF21536">
    <property type="entry name" value="BTB_KLHL33"/>
    <property type="match status" value="1"/>
</dbReference>
<dbReference type="Gene3D" id="2.120.10.80">
    <property type="entry name" value="Kelch-type beta propeller"/>
    <property type="match status" value="1"/>
</dbReference>
<dbReference type="SMART" id="SM00612">
    <property type="entry name" value="Kelch"/>
    <property type="match status" value="4"/>
</dbReference>
<name>A0A553PN11_9TELE</name>
<dbReference type="InterPro" id="IPR006652">
    <property type="entry name" value="Kelch_1"/>
</dbReference>
<dbReference type="InterPro" id="IPR011705">
    <property type="entry name" value="BACK"/>
</dbReference>